<proteinExistence type="predicted"/>
<comment type="caution">
    <text evidence="1">The sequence shown here is derived from an EMBL/GenBank/DDBJ whole genome shotgun (WGS) entry which is preliminary data.</text>
</comment>
<dbReference type="EMBL" id="JASCZI010091142">
    <property type="protein sequence ID" value="MED6149164.1"/>
    <property type="molecule type" value="Genomic_DNA"/>
</dbReference>
<organism evidence="1 2">
    <name type="scientific">Stylosanthes scabra</name>
    <dbReference type="NCBI Taxonomy" id="79078"/>
    <lineage>
        <taxon>Eukaryota</taxon>
        <taxon>Viridiplantae</taxon>
        <taxon>Streptophyta</taxon>
        <taxon>Embryophyta</taxon>
        <taxon>Tracheophyta</taxon>
        <taxon>Spermatophyta</taxon>
        <taxon>Magnoliopsida</taxon>
        <taxon>eudicotyledons</taxon>
        <taxon>Gunneridae</taxon>
        <taxon>Pentapetalae</taxon>
        <taxon>rosids</taxon>
        <taxon>fabids</taxon>
        <taxon>Fabales</taxon>
        <taxon>Fabaceae</taxon>
        <taxon>Papilionoideae</taxon>
        <taxon>50 kb inversion clade</taxon>
        <taxon>dalbergioids sensu lato</taxon>
        <taxon>Dalbergieae</taxon>
        <taxon>Pterocarpus clade</taxon>
        <taxon>Stylosanthes</taxon>
    </lineage>
</organism>
<sequence>MFTSALQLSWTPVQPPTSSLCIATALPQQADLVHLCAAALQRRVLEPPLLSRFHRPKCLQVLLCAPLLWPSSRPATSRAMASSSRPTTLPQRSAVLKRLDEKCSLGGHSSYLSEESQKTRSYIFPSLITLFLKQQHSTFV</sequence>
<keyword evidence="2" id="KW-1185">Reference proteome</keyword>
<dbReference type="Proteomes" id="UP001341840">
    <property type="component" value="Unassembled WGS sequence"/>
</dbReference>
<gene>
    <name evidence="1" type="ORF">PIB30_059868</name>
</gene>
<name>A0ABU6TL95_9FABA</name>
<accession>A0ABU6TL95</accession>
<evidence type="ECO:0000313" key="1">
    <source>
        <dbReference type="EMBL" id="MED6149164.1"/>
    </source>
</evidence>
<evidence type="ECO:0000313" key="2">
    <source>
        <dbReference type="Proteomes" id="UP001341840"/>
    </source>
</evidence>
<protein>
    <submittedName>
        <fullName evidence="1">Uncharacterized protein</fullName>
    </submittedName>
</protein>
<reference evidence="1 2" key="1">
    <citation type="journal article" date="2023" name="Plants (Basel)">
        <title>Bridging the Gap: Combining Genomics and Transcriptomics Approaches to Understand Stylosanthes scabra, an Orphan Legume from the Brazilian Caatinga.</title>
        <authorList>
            <person name="Ferreira-Neto J.R.C."/>
            <person name="da Silva M.D."/>
            <person name="Binneck E."/>
            <person name="de Melo N.F."/>
            <person name="da Silva R.H."/>
            <person name="de Melo A.L.T.M."/>
            <person name="Pandolfi V."/>
            <person name="Bustamante F.O."/>
            <person name="Brasileiro-Vidal A.C."/>
            <person name="Benko-Iseppon A.M."/>
        </authorList>
    </citation>
    <scope>NUCLEOTIDE SEQUENCE [LARGE SCALE GENOMIC DNA]</scope>
    <source>
        <tissue evidence="1">Leaves</tissue>
    </source>
</reference>